<keyword evidence="1" id="KW-0805">Transcription regulation</keyword>
<dbReference type="InterPro" id="IPR003615">
    <property type="entry name" value="HNH_nuc"/>
</dbReference>
<dbReference type="Proteomes" id="UP001523528">
    <property type="component" value="Unassembled WGS sequence"/>
</dbReference>
<dbReference type="Pfam" id="PF00847">
    <property type="entry name" value="AP2"/>
    <property type="match status" value="1"/>
</dbReference>
<evidence type="ECO:0000256" key="1">
    <source>
        <dbReference type="ARBA" id="ARBA00023015"/>
    </source>
</evidence>
<sequence length="180" mass="20174">MSNVLLKRRADNELLAPVDLLRRWISYCPQSGKISLAPNTLRKSKKPIGNITKAGYVSLRITGIDGKSRRYMGHRVAWALHYGQWPALHIDHINGDRSDNRITNLRFATNAQNCMNCKGHSNSLTGIKGVTWDKTRGKWMARLNKGGKFINLGRFDTSDEAKMAYDAAAADAHGEYFRAA</sequence>
<evidence type="ECO:0000256" key="3">
    <source>
        <dbReference type="ARBA" id="ARBA00023163"/>
    </source>
</evidence>
<dbReference type="InterPro" id="IPR016177">
    <property type="entry name" value="DNA-bd_dom_sf"/>
</dbReference>
<evidence type="ECO:0000313" key="6">
    <source>
        <dbReference type="Proteomes" id="UP001523528"/>
    </source>
</evidence>
<organism evidence="5 6">
    <name type="scientific">Acetobacter lambici</name>
    <dbReference type="NCBI Taxonomy" id="1332824"/>
    <lineage>
        <taxon>Bacteria</taxon>
        <taxon>Pseudomonadati</taxon>
        <taxon>Pseudomonadota</taxon>
        <taxon>Alphaproteobacteria</taxon>
        <taxon>Acetobacterales</taxon>
        <taxon>Acetobacteraceae</taxon>
        <taxon>Acetobacter</taxon>
    </lineage>
</organism>
<dbReference type="InterPro" id="IPR001471">
    <property type="entry name" value="AP2/ERF_dom"/>
</dbReference>
<dbReference type="InterPro" id="IPR044925">
    <property type="entry name" value="His-Me_finger_sf"/>
</dbReference>
<name>A0ABT1F034_9PROT</name>
<dbReference type="RefSeq" id="WP_253543926.1">
    <property type="nucleotide sequence ID" value="NZ_JAMYZY010000023.1"/>
</dbReference>
<dbReference type="InterPro" id="IPR036955">
    <property type="entry name" value="AP2/ERF_dom_sf"/>
</dbReference>
<dbReference type="PROSITE" id="PS51032">
    <property type="entry name" value="AP2_ERF"/>
    <property type="match status" value="1"/>
</dbReference>
<dbReference type="Pfam" id="PF13392">
    <property type="entry name" value="HNH_3"/>
    <property type="match status" value="1"/>
</dbReference>
<dbReference type="GO" id="GO:0004519">
    <property type="term" value="F:endonuclease activity"/>
    <property type="evidence" value="ECO:0007669"/>
    <property type="project" value="UniProtKB-KW"/>
</dbReference>
<protein>
    <submittedName>
        <fullName evidence="5">HNH endonuclease</fullName>
    </submittedName>
</protein>
<evidence type="ECO:0000259" key="4">
    <source>
        <dbReference type="PROSITE" id="PS51032"/>
    </source>
</evidence>
<keyword evidence="5" id="KW-0378">Hydrolase</keyword>
<evidence type="ECO:0000313" key="5">
    <source>
        <dbReference type="EMBL" id="MCP1258545.1"/>
    </source>
</evidence>
<dbReference type="SUPFAM" id="SSF54060">
    <property type="entry name" value="His-Me finger endonucleases"/>
    <property type="match status" value="1"/>
</dbReference>
<gene>
    <name evidence="5" type="ORF">NKW50_08065</name>
</gene>
<feature type="domain" description="AP2/ERF" evidence="4">
    <location>
        <begin position="126"/>
        <end position="180"/>
    </location>
</feature>
<keyword evidence="3" id="KW-0804">Transcription</keyword>
<proteinExistence type="predicted"/>
<keyword evidence="5" id="KW-0540">Nuclease</keyword>
<comment type="caution">
    <text evidence="5">The sequence shown here is derived from an EMBL/GenBank/DDBJ whole genome shotgun (WGS) entry which is preliminary data.</text>
</comment>
<dbReference type="Gene3D" id="3.90.75.20">
    <property type="match status" value="1"/>
</dbReference>
<keyword evidence="6" id="KW-1185">Reference proteome</keyword>
<reference evidence="5 6" key="1">
    <citation type="submission" date="2022-06" db="EMBL/GenBank/DDBJ databases">
        <title>Acetobacer genomes from food samples.</title>
        <authorList>
            <person name="Sombolestani A."/>
        </authorList>
    </citation>
    <scope>NUCLEOTIDE SEQUENCE [LARGE SCALE GENOMIC DNA]</scope>
    <source>
        <strain evidence="5 6">R-83285</strain>
    </source>
</reference>
<dbReference type="SUPFAM" id="SSF54171">
    <property type="entry name" value="DNA-binding domain"/>
    <property type="match status" value="1"/>
</dbReference>
<dbReference type="EMBL" id="JAMYZZ010000011">
    <property type="protein sequence ID" value="MCP1258545.1"/>
    <property type="molecule type" value="Genomic_DNA"/>
</dbReference>
<accession>A0ABT1F034</accession>
<evidence type="ECO:0000256" key="2">
    <source>
        <dbReference type="ARBA" id="ARBA00023125"/>
    </source>
</evidence>
<keyword evidence="2" id="KW-0238">DNA-binding</keyword>
<dbReference type="Gene3D" id="3.30.730.10">
    <property type="entry name" value="AP2/ERF domain"/>
    <property type="match status" value="1"/>
</dbReference>
<keyword evidence="5" id="KW-0255">Endonuclease</keyword>